<feature type="transmembrane region" description="Helical" evidence="9">
    <location>
        <begin position="168"/>
        <end position="201"/>
    </location>
</feature>
<dbReference type="PROSITE" id="PS50850">
    <property type="entry name" value="MFS"/>
    <property type="match status" value="1"/>
</dbReference>
<comment type="similarity">
    <text evidence="2 7">Belongs to the major facilitator superfamily. Sugar transporter (TC 2.A.1.1) family.</text>
</comment>
<reference evidence="11 12" key="1">
    <citation type="submission" date="2016-03" db="EMBL/GenBank/DDBJ databases">
        <title>Comparative genomics of Pseudogymnoascus destructans, the fungus causing white-nose syndrome of bats.</title>
        <authorList>
            <person name="Palmer J.M."/>
            <person name="Drees K.P."/>
            <person name="Foster J.T."/>
            <person name="Lindner D.L."/>
        </authorList>
    </citation>
    <scope>NUCLEOTIDE SEQUENCE [LARGE SCALE GENOMIC DNA]</scope>
    <source>
        <strain evidence="11 12">UAMH 10579</strain>
    </source>
</reference>
<reference evidence="12" key="2">
    <citation type="journal article" date="2018" name="Nat. Commun.">
        <title>Extreme sensitivity to ultraviolet light in the fungal pathogen causing white-nose syndrome of bats.</title>
        <authorList>
            <person name="Palmer J.M."/>
            <person name="Drees K.P."/>
            <person name="Foster J.T."/>
            <person name="Lindner D.L."/>
        </authorList>
    </citation>
    <scope>NUCLEOTIDE SEQUENCE [LARGE SCALE GENOMIC DNA]</scope>
    <source>
        <strain evidence="12">UAMH 10579</strain>
    </source>
</reference>
<evidence type="ECO:0000256" key="3">
    <source>
        <dbReference type="ARBA" id="ARBA00022448"/>
    </source>
</evidence>
<gene>
    <name evidence="11" type="ORF">VE01_00118</name>
</gene>
<evidence type="ECO:0000313" key="11">
    <source>
        <dbReference type="EMBL" id="OBU01365.1"/>
    </source>
</evidence>
<dbReference type="NCBIfam" id="TIGR00879">
    <property type="entry name" value="SP"/>
    <property type="match status" value="1"/>
</dbReference>
<comment type="subcellular location">
    <subcellularLocation>
        <location evidence="1">Membrane</location>
        <topology evidence="1">Multi-pass membrane protein</topology>
    </subcellularLocation>
</comment>
<keyword evidence="4 9" id="KW-0812">Transmembrane</keyword>
<protein>
    <recommendedName>
        <fullName evidence="10">Major facilitator superfamily (MFS) profile domain-containing protein</fullName>
    </recommendedName>
</protein>
<dbReference type="Proteomes" id="UP000091956">
    <property type="component" value="Unassembled WGS sequence"/>
</dbReference>
<dbReference type="RefSeq" id="XP_018135097.1">
    <property type="nucleotide sequence ID" value="XM_018269651.1"/>
</dbReference>
<dbReference type="InterPro" id="IPR050360">
    <property type="entry name" value="MFS_Sugar_Transporters"/>
</dbReference>
<proteinExistence type="inferred from homology"/>
<dbReference type="EMBL" id="KV460206">
    <property type="protein sequence ID" value="OBU01365.1"/>
    <property type="molecule type" value="Genomic_DNA"/>
</dbReference>
<dbReference type="AlphaFoldDB" id="A0A2P2SX39"/>
<dbReference type="GO" id="GO:0005351">
    <property type="term" value="F:carbohydrate:proton symporter activity"/>
    <property type="evidence" value="ECO:0007669"/>
    <property type="project" value="TreeGrafter"/>
</dbReference>
<feature type="transmembrane region" description="Helical" evidence="9">
    <location>
        <begin position="78"/>
        <end position="107"/>
    </location>
</feature>
<evidence type="ECO:0000256" key="4">
    <source>
        <dbReference type="ARBA" id="ARBA00022692"/>
    </source>
</evidence>
<name>A0A2P2SX39_9PEZI</name>
<keyword evidence="6 9" id="KW-0472">Membrane</keyword>
<evidence type="ECO:0000256" key="8">
    <source>
        <dbReference type="SAM" id="MobiDB-lite"/>
    </source>
</evidence>
<dbReference type="InterPro" id="IPR020846">
    <property type="entry name" value="MFS_dom"/>
</dbReference>
<accession>A0A2P2SX39</accession>
<keyword evidence="5 9" id="KW-1133">Transmembrane helix</keyword>
<evidence type="ECO:0000256" key="7">
    <source>
        <dbReference type="RuleBase" id="RU003346"/>
    </source>
</evidence>
<feature type="transmembrane region" description="Helical" evidence="9">
    <location>
        <begin position="514"/>
        <end position="530"/>
    </location>
</feature>
<dbReference type="GO" id="GO:0016020">
    <property type="term" value="C:membrane"/>
    <property type="evidence" value="ECO:0007669"/>
    <property type="project" value="UniProtKB-SubCell"/>
</dbReference>
<dbReference type="PANTHER" id="PTHR48022:SF5">
    <property type="entry name" value="ALPHA-GLUCOSIDES PERMEASE MPH2-RELATED"/>
    <property type="match status" value="1"/>
</dbReference>
<sequence>MGAFSNAAGRLTGRSKNEKEDEATELPPTTNIFGPDSTAIAPETLRAQDAAEREERVPLARQATAVEKEMSTWTCVRAFWPAVLQAIILSCACIMEGFDLVLITGFLTNPVFRRRYQCPDASLDGKVCEIPASWQSAIVIGPTVGQMAGVLLSGWLVERFGYKRTFMASLVALSAFIFIVFFAGSLTMFLVGLLLCGLPWGVFQTLTTNYASDVCPTPIRAYVTAWSNVCWIIGQCLGAVTQRALVNNMTMLSIQIPLGLQWVFPLPIFIFSLWAQESPWWLVRKGRTDEARKVLTKLVSQSRVPEGYSIDGQLAMIQLTNADELRETNGTGTGYLDCFRGVNRRRTEISTFTWVIQNASGSALMQWSPYFFQRAGMAPEQTWNFVIVQYALGLVGTAISWCLLGRFGRRTIELWGLFLLTFVLTICGIIATIGLSAELTGWLSGSLLLLYTLVYGCTIGPVTYALVSELSSTRTKSKTINIARMGYNAFGVFNCVVTPYQLNPTALNWGMKTAWFWVVFCALCFVYAFFRIPEPRGRTYAEMDWLFAEGISARKFASTVVPRFGDEMEGEEGASSSVESYEKKGAGVVEADGGVMPRSGSLGSSNAPAVATVESVAEGGAGELNGEGEGGKKKGRFWLWGRK</sequence>
<dbReference type="InterPro" id="IPR003663">
    <property type="entry name" value="Sugar/inositol_transpt"/>
</dbReference>
<dbReference type="InterPro" id="IPR036259">
    <property type="entry name" value="MFS_trans_sf"/>
</dbReference>
<dbReference type="Pfam" id="PF00083">
    <property type="entry name" value="Sugar_tr"/>
    <property type="match status" value="1"/>
</dbReference>
<dbReference type="FunFam" id="1.20.1250.20:FF:000078">
    <property type="entry name" value="MFS maltose transporter, putative"/>
    <property type="match status" value="1"/>
</dbReference>
<feature type="transmembrane region" description="Helical" evidence="9">
    <location>
        <begin position="416"/>
        <end position="436"/>
    </location>
</feature>
<feature type="transmembrane region" description="Helical" evidence="9">
    <location>
        <begin position="221"/>
        <end position="240"/>
    </location>
</feature>
<feature type="transmembrane region" description="Helical" evidence="9">
    <location>
        <begin position="485"/>
        <end position="502"/>
    </location>
</feature>
<feature type="region of interest" description="Disordered" evidence="8">
    <location>
        <begin position="1"/>
        <end position="38"/>
    </location>
</feature>
<dbReference type="GeneID" id="28833504"/>
<evidence type="ECO:0000256" key="6">
    <source>
        <dbReference type="ARBA" id="ARBA00023136"/>
    </source>
</evidence>
<feature type="transmembrane region" description="Helical" evidence="9">
    <location>
        <begin position="442"/>
        <end position="464"/>
    </location>
</feature>
<evidence type="ECO:0000256" key="1">
    <source>
        <dbReference type="ARBA" id="ARBA00004141"/>
    </source>
</evidence>
<evidence type="ECO:0000259" key="10">
    <source>
        <dbReference type="PROSITE" id="PS50850"/>
    </source>
</evidence>
<feature type="transmembrane region" description="Helical" evidence="9">
    <location>
        <begin position="252"/>
        <end position="275"/>
    </location>
</feature>
<evidence type="ECO:0000256" key="5">
    <source>
        <dbReference type="ARBA" id="ARBA00022989"/>
    </source>
</evidence>
<dbReference type="PANTHER" id="PTHR48022">
    <property type="entry name" value="PLASTIDIC GLUCOSE TRANSPORTER 4"/>
    <property type="match status" value="1"/>
</dbReference>
<feature type="transmembrane region" description="Helical" evidence="9">
    <location>
        <begin position="383"/>
        <end position="404"/>
    </location>
</feature>
<dbReference type="Gene3D" id="1.20.1250.20">
    <property type="entry name" value="MFS general substrate transporter like domains"/>
    <property type="match status" value="1"/>
</dbReference>
<feature type="domain" description="Major facilitator superfamily (MFS) profile" evidence="10">
    <location>
        <begin position="85"/>
        <end position="536"/>
    </location>
</feature>
<dbReference type="InterPro" id="IPR005828">
    <property type="entry name" value="MFS_sugar_transport-like"/>
</dbReference>
<evidence type="ECO:0000256" key="2">
    <source>
        <dbReference type="ARBA" id="ARBA00010992"/>
    </source>
</evidence>
<evidence type="ECO:0000313" key="12">
    <source>
        <dbReference type="Proteomes" id="UP000091956"/>
    </source>
</evidence>
<dbReference type="OrthoDB" id="4142200at2759"/>
<keyword evidence="3 7" id="KW-0813">Transport</keyword>
<evidence type="ECO:0000256" key="9">
    <source>
        <dbReference type="SAM" id="Phobius"/>
    </source>
</evidence>
<dbReference type="SUPFAM" id="SSF103473">
    <property type="entry name" value="MFS general substrate transporter"/>
    <property type="match status" value="1"/>
</dbReference>
<keyword evidence="12" id="KW-1185">Reference proteome</keyword>
<organism evidence="11 12">
    <name type="scientific">Pseudogymnoascus verrucosus</name>
    <dbReference type="NCBI Taxonomy" id="342668"/>
    <lineage>
        <taxon>Eukaryota</taxon>
        <taxon>Fungi</taxon>
        <taxon>Dikarya</taxon>
        <taxon>Ascomycota</taxon>
        <taxon>Pezizomycotina</taxon>
        <taxon>Leotiomycetes</taxon>
        <taxon>Thelebolales</taxon>
        <taxon>Thelebolaceae</taxon>
        <taxon>Pseudogymnoascus</taxon>
    </lineage>
</organism>